<protein>
    <submittedName>
        <fullName evidence="1">Uncharacterized protein</fullName>
    </submittedName>
</protein>
<gene>
    <name evidence="1" type="ORF">BOTBODRAFT_32019</name>
</gene>
<dbReference type="AlphaFoldDB" id="A0A067MGV3"/>
<organism evidence="1 2">
    <name type="scientific">Botryobasidium botryosum (strain FD-172 SS1)</name>
    <dbReference type="NCBI Taxonomy" id="930990"/>
    <lineage>
        <taxon>Eukaryota</taxon>
        <taxon>Fungi</taxon>
        <taxon>Dikarya</taxon>
        <taxon>Basidiomycota</taxon>
        <taxon>Agaricomycotina</taxon>
        <taxon>Agaricomycetes</taxon>
        <taxon>Cantharellales</taxon>
        <taxon>Botryobasidiaceae</taxon>
        <taxon>Botryobasidium</taxon>
    </lineage>
</organism>
<proteinExistence type="predicted"/>
<name>A0A067MGV3_BOTB1</name>
<dbReference type="HOGENOM" id="CLU_2757443_0_0_1"/>
<dbReference type="InParanoid" id="A0A067MGV3"/>
<keyword evidence="2" id="KW-1185">Reference proteome</keyword>
<evidence type="ECO:0000313" key="2">
    <source>
        <dbReference type="Proteomes" id="UP000027195"/>
    </source>
</evidence>
<accession>A0A067MGV3</accession>
<dbReference type="Proteomes" id="UP000027195">
    <property type="component" value="Unassembled WGS sequence"/>
</dbReference>
<sequence length="70" mass="7895">MTQFLSFRLLGFGFVATRNARQVLVLVYQRHLACPFLQVDRPGANISLAQLPQGWTLAKAIQARRLSAMH</sequence>
<evidence type="ECO:0000313" key="1">
    <source>
        <dbReference type="EMBL" id="KDQ15018.1"/>
    </source>
</evidence>
<dbReference type="EMBL" id="KL198034">
    <property type="protein sequence ID" value="KDQ15018.1"/>
    <property type="molecule type" value="Genomic_DNA"/>
</dbReference>
<reference evidence="2" key="1">
    <citation type="journal article" date="2014" name="Proc. Natl. Acad. Sci. U.S.A.">
        <title>Extensive sampling of basidiomycete genomes demonstrates inadequacy of the white-rot/brown-rot paradigm for wood decay fungi.</title>
        <authorList>
            <person name="Riley R."/>
            <person name="Salamov A.A."/>
            <person name="Brown D.W."/>
            <person name="Nagy L.G."/>
            <person name="Floudas D."/>
            <person name="Held B.W."/>
            <person name="Levasseur A."/>
            <person name="Lombard V."/>
            <person name="Morin E."/>
            <person name="Otillar R."/>
            <person name="Lindquist E.A."/>
            <person name="Sun H."/>
            <person name="LaButti K.M."/>
            <person name="Schmutz J."/>
            <person name="Jabbour D."/>
            <person name="Luo H."/>
            <person name="Baker S.E."/>
            <person name="Pisabarro A.G."/>
            <person name="Walton J.D."/>
            <person name="Blanchette R.A."/>
            <person name="Henrissat B."/>
            <person name="Martin F."/>
            <person name="Cullen D."/>
            <person name="Hibbett D.S."/>
            <person name="Grigoriev I.V."/>
        </authorList>
    </citation>
    <scope>NUCLEOTIDE SEQUENCE [LARGE SCALE GENOMIC DNA]</scope>
    <source>
        <strain evidence="2">FD-172 SS1</strain>
    </source>
</reference>